<dbReference type="EMBL" id="CM041537">
    <property type="protein sequence ID" value="KAI3370057.1"/>
    <property type="molecule type" value="Genomic_DNA"/>
</dbReference>
<name>A0ACB8WRY4_9TELE</name>
<proteinExistence type="predicted"/>
<dbReference type="Proteomes" id="UP000831701">
    <property type="component" value="Chromosome 7"/>
</dbReference>
<evidence type="ECO:0000313" key="1">
    <source>
        <dbReference type="EMBL" id="KAI3370057.1"/>
    </source>
</evidence>
<organism evidence="1 2">
    <name type="scientific">Scortum barcoo</name>
    <name type="common">barcoo grunter</name>
    <dbReference type="NCBI Taxonomy" id="214431"/>
    <lineage>
        <taxon>Eukaryota</taxon>
        <taxon>Metazoa</taxon>
        <taxon>Chordata</taxon>
        <taxon>Craniata</taxon>
        <taxon>Vertebrata</taxon>
        <taxon>Euteleostomi</taxon>
        <taxon>Actinopterygii</taxon>
        <taxon>Neopterygii</taxon>
        <taxon>Teleostei</taxon>
        <taxon>Neoteleostei</taxon>
        <taxon>Acanthomorphata</taxon>
        <taxon>Eupercaria</taxon>
        <taxon>Centrarchiformes</taxon>
        <taxon>Terapontoidei</taxon>
        <taxon>Terapontidae</taxon>
        <taxon>Scortum</taxon>
    </lineage>
</organism>
<evidence type="ECO:0000313" key="2">
    <source>
        <dbReference type="Proteomes" id="UP000831701"/>
    </source>
</evidence>
<sequence>MGGSGSKSKGFWPFSGSGSTDDPTKDGNEQTLTRVRSFPSATPFVFTRRSSMYFDEDGDLAHEFYEETIVTKNGRKKAKLKRIQKNLTPQKPVLLAWNAPTQECAPRHGVTLSLGQFDIVASPNEGFVRQNLTIFYKERLGLYPYYERGGAAVNGGLPQLASLTQHLEKMPDGVQKYIRELNAKGLAVIDWEEWRPLWIRNWDIKDIYRSKSREMVAKKNPQWSSEQVGKVAQQEFELSARKFMLETLKFAKSLRPNQLWGFYLFPDCYNHDYRGGLENYNGRCPDVEINRNDQLNWLWMECTGFFPSIYMGSRCYAPQSMGASLSEIGELTLLTETDLISTIGESIALGAAGVIFWGDTSYASNSTSCSTLNKYLQGPLGQYLLNVSTAAEQCSQKVCKSHGRCLRKAPDSDVYLHLSPLTHRITSQGSQLKVTGTLGPAELALFHKHFQCQCYSGYRGEACAEKEKGQNRASSVLGTWPLCFLLPLLLLTLLH</sequence>
<comment type="caution">
    <text evidence="1">The sequence shown here is derived from an EMBL/GenBank/DDBJ whole genome shotgun (WGS) entry which is preliminary data.</text>
</comment>
<accession>A0ACB8WRY4</accession>
<protein>
    <submittedName>
        <fullName evidence="1">Uncharacterized protein</fullName>
    </submittedName>
</protein>
<reference evidence="1" key="1">
    <citation type="submission" date="2022-04" db="EMBL/GenBank/DDBJ databases">
        <title>Jade perch genome.</title>
        <authorList>
            <person name="Chao B."/>
        </authorList>
    </citation>
    <scope>NUCLEOTIDE SEQUENCE</scope>
    <source>
        <strain evidence="1">CB-2022</strain>
    </source>
</reference>
<keyword evidence="2" id="KW-1185">Reference proteome</keyword>
<gene>
    <name evidence="1" type="ORF">L3Q82_024843</name>
</gene>